<feature type="transmembrane region" description="Helical" evidence="8">
    <location>
        <begin position="271"/>
        <end position="290"/>
    </location>
</feature>
<evidence type="ECO:0000256" key="6">
    <source>
        <dbReference type="ARBA" id="ARBA00022833"/>
    </source>
</evidence>
<name>A0A6A5HPB3_CAERE</name>
<dbReference type="KEGG" id="crq:GCK72_001326"/>
<dbReference type="InterPro" id="IPR011016">
    <property type="entry name" value="Znf_RING-CH"/>
</dbReference>
<evidence type="ECO:0000256" key="3">
    <source>
        <dbReference type="ARBA" id="ARBA00004656"/>
    </source>
</evidence>
<keyword evidence="6" id="KW-0862">Zinc</keyword>
<dbReference type="GeneID" id="9801547"/>
<keyword evidence="4" id="KW-0479">Metal-binding</keyword>
<evidence type="ECO:0000256" key="8">
    <source>
        <dbReference type="SAM" id="Phobius"/>
    </source>
</evidence>
<dbReference type="PROSITE" id="PS51292">
    <property type="entry name" value="ZF_RING_CH"/>
    <property type="match status" value="1"/>
</dbReference>
<evidence type="ECO:0000313" key="10">
    <source>
        <dbReference type="EMBL" id="KAF1769509.1"/>
    </source>
</evidence>
<dbReference type="InterPro" id="IPR013083">
    <property type="entry name" value="Znf_RING/FYVE/PHD"/>
</dbReference>
<dbReference type="Proteomes" id="UP000483820">
    <property type="component" value="Chromosome I"/>
</dbReference>
<dbReference type="GO" id="GO:0005768">
    <property type="term" value="C:endosome"/>
    <property type="evidence" value="ECO:0007669"/>
    <property type="project" value="UniProtKB-SubCell"/>
</dbReference>
<dbReference type="SUPFAM" id="SSF57850">
    <property type="entry name" value="RING/U-box"/>
    <property type="match status" value="1"/>
</dbReference>
<keyword evidence="8" id="KW-1133">Transmembrane helix</keyword>
<proteinExistence type="predicted"/>
<evidence type="ECO:0000259" key="9">
    <source>
        <dbReference type="PROSITE" id="PS51292"/>
    </source>
</evidence>
<dbReference type="CTD" id="9801547"/>
<dbReference type="GO" id="GO:0008270">
    <property type="term" value="F:zinc ion binding"/>
    <property type="evidence" value="ECO:0007669"/>
    <property type="project" value="UniProtKB-KW"/>
</dbReference>
<dbReference type="AlphaFoldDB" id="A0A6A5HPB3"/>
<dbReference type="PANTHER" id="PTHR45981">
    <property type="entry name" value="LD02310P"/>
    <property type="match status" value="1"/>
</dbReference>
<dbReference type="GO" id="GO:0002376">
    <property type="term" value="P:immune system process"/>
    <property type="evidence" value="ECO:0007669"/>
    <property type="project" value="UniProtKB-KW"/>
</dbReference>
<dbReference type="Gene3D" id="3.30.40.10">
    <property type="entry name" value="Zinc/RING finger domain, C3HC4 (zinc finger)"/>
    <property type="match status" value="1"/>
</dbReference>
<reference evidence="10 11" key="1">
    <citation type="submission" date="2019-12" db="EMBL/GenBank/DDBJ databases">
        <title>Chromosome-level assembly of the Caenorhabditis remanei genome.</title>
        <authorList>
            <person name="Teterina A.A."/>
            <person name="Willis J.H."/>
            <person name="Phillips P.C."/>
        </authorList>
    </citation>
    <scope>NUCLEOTIDE SEQUENCE [LARGE SCALE GENOMIC DNA]</scope>
    <source>
        <strain evidence="10 11">PX506</strain>
        <tissue evidence="10">Whole organism</tissue>
    </source>
</reference>
<dbReference type="Pfam" id="PF12906">
    <property type="entry name" value="RINGv"/>
    <property type="match status" value="1"/>
</dbReference>
<accession>A0A6A5HPB3</accession>
<dbReference type="EMBL" id="WUAV01000001">
    <property type="protein sequence ID" value="KAF1769509.1"/>
    <property type="molecule type" value="Genomic_DNA"/>
</dbReference>
<dbReference type="GO" id="GO:0005765">
    <property type="term" value="C:lysosomal membrane"/>
    <property type="evidence" value="ECO:0007669"/>
    <property type="project" value="UniProtKB-SubCell"/>
</dbReference>
<comment type="subcellular location">
    <subcellularLocation>
        <location evidence="1">Endomembrane system</location>
        <topology evidence="1">Multi-pass membrane protein</topology>
    </subcellularLocation>
    <subcellularLocation>
        <location evidence="2">Endosome</location>
    </subcellularLocation>
    <subcellularLocation>
        <location evidence="3">Lysosome membrane</location>
    </subcellularLocation>
</comment>
<evidence type="ECO:0000256" key="5">
    <source>
        <dbReference type="ARBA" id="ARBA00022771"/>
    </source>
</evidence>
<keyword evidence="5" id="KW-0863">Zinc-finger</keyword>
<feature type="transmembrane region" description="Helical" evidence="8">
    <location>
        <begin position="191"/>
        <end position="215"/>
    </location>
</feature>
<evidence type="ECO:0000313" key="11">
    <source>
        <dbReference type="Proteomes" id="UP000483820"/>
    </source>
</evidence>
<protein>
    <recommendedName>
        <fullName evidence="9">RING-CH-type domain-containing protein</fullName>
    </recommendedName>
</protein>
<dbReference type="RefSeq" id="XP_003111142.2">
    <property type="nucleotide sequence ID" value="XM_003111094.2"/>
</dbReference>
<evidence type="ECO:0000256" key="1">
    <source>
        <dbReference type="ARBA" id="ARBA00004127"/>
    </source>
</evidence>
<keyword evidence="8" id="KW-0812">Transmembrane</keyword>
<comment type="caution">
    <text evidence="10">The sequence shown here is derived from an EMBL/GenBank/DDBJ whole genome shotgun (WGS) entry which is preliminary data.</text>
</comment>
<dbReference type="FunFam" id="3.30.40.10:FF:000571">
    <property type="entry name" value="Zinc finger, C3HC4 type"/>
    <property type="match status" value="1"/>
</dbReference>
<evidence type="ECO:0000256" key="4">
    <source>
        <dbReference type="ARBA" id="ARBA00022723"/>
    </source>
</evidence>
<keyword evidence="7" id="KW-0391">Immunity</keyword>
<gene>
    <name evidence="10" type="ORF">GCK72_001326</name>
</gene>
<dbReference type="SMART" id="SM00744">
    <property type="entry name" value="RINGv"/>
    <property type="match status" value="1"/>
</dbReference>
<feature type="domain" description="RING-CH-type" evidence="9">
    <location>
        <begin position="106"/>
        <end position="173"/>
    </location>
</feature>
<evidence type="ECO:0000256" key="7">
    <source>
        <dbReference type="ARBA" id="ARBA00022859"/>
    </source>
</evidence>
<sequence>MDFSLEMKNIHSYSRLYCSLSGYFKDLWDMSQNGENENHHIYVTAPPPPPPPIPELQSSAVRQPSRMEKEPLIDEGNDMIGESRTTYWKGCEFLKASGLCSSKLSLQSASANMCRICHTSSSSRSNPLISPCRCSGTLLFVHKACVVRWLEMSTRKMVPSPRCELCGYDYRRGNIFQMKSLHVPHVDRTSCLLNVLFLITVFIMVFCGYFTIQFIQENALLKRRLFAHSSTNTAYTWKRRGYFSGNGGNNGDSDVTDGYFSRTPVSSLFDIKVVLCASMFLVSFILALFTQYKAESTIFRCIFRFFVINQNWMIKNYDIKNDPEMAHRRLQRHPPSSAAPLTLSASDMCLNVSS</sequence>
<organism evidence="10 11">
    <name type="scientific">Caenorhabditis remanei</name>
    <name type="common">Caenorhabditis vulgaris</name>
    <dbReference type="NCBI Taxonomy" id="31234"/>
    <lineage>
        <taxon>Eukaryota</taxon>
        <taxon>Metazoa</taxon>
        <taxon>Ecdysozoa</taxon>
        <taxon>Nematoda</taxon>
        <taxon>Chromadorea</taxon>
        <taxon>Rhabditida</taxon>
        <taxon>Rhabditina</taxon>
        <taxon>Rhabditomorpha</taxon>
        <taxon>Rhabditoidea</taxon>
        <taxon>Rhabditidae</taxon>
        <taxon>Peloderinae</taxon>
        <taxon>Caenorhabditis</taxon>
    </lineage>
</organism>
<keyword evidence="8" id="KW-0472">Membrane</keyword>
<evidence type="ECO:0000256" key="2">
    <source>
        <dbReference type="ARBA" id="ARBA00004177"/>
    </source>
</evidence>